<dbReference type="Proteomes" id="UP001604277">
    <property type="component" value="Unassembled WGS sequence"/>
</dbReference>
<protein>
    <submittedName>
        <fullName evidence="1">Uncharacterized protein</fullName>
    </submittedName>
</protein>
<dbReference type="EMBL" id="JBFOLJ010000004">
    <property type="protein sequence ID" value="KAL2546513.1"/>
    <property type="molecule type" value="Genomic_DNA"/>
</dbReference>
<evidence type="ECO:0000313" key="2">
    <source>
        <dbReference type="Proteomes" id="UP001604277"/>
    </source>
</evidence>
<name>A0ABD1WCP8_9LAMI</name>
<organism evidence="1 2">
    <name type="scientific">Forsythia ovata</name>
    <dbReference type="NCBI Taxonomy" id="205694"/>
    <lineage>
        <taxon>Eukaryota</taxon>
        <taxon>Viridiplantae</taxon>
        <taxon>Streptophyta</taxon>
        <taxon>Embryophyta</taxon>
        <taxon>Tracheophyta</taxon>
        <taxon>Spermatophyta</taxon>
        <taxon>Magnoliopsida</taxon>
        <taxon>eudicotyledons</taxon>
        <taxon>Gunneridae</taxon>
        <taxon>Pentapetalae</taxon>
        <taxon>asterids</taxon>
        <taxon>lamiids</taxon>
        <taxon>Lamiales</taxon>
        <taxon>Oleaceae</taxon>
        <taxon>Forsythieae</taxon>
        <taxon>Forsythia</taxon>
    </lineage>
</organism>
<dbReference type="AlphaFoldDB" id="A0ABD1WCP8"/>
<comment type="caution">
    <text evidence="1">The sequence shown here is derived from an EMBL/GenBank/DDBJ whole genome shotgun (WGS) entry which is preliminary data.</text>
</comment>
<reference evidence="2" key="1">
    <citation type="submission" date="2024-07" db="EMBL/GenBank/DDBJ databases">
        <title>Two chromosome-level genome assemblies of Korean endemic species Abeliophyllum distichum and Forsythia ovata (Oleaceae).</title>
        <authorList>
            <person name="Jang H."/>
        </authorList>
    </citation>
    <scope>NUCLEOTIDE SEQUENCE [LARGE SCALE GENOMIC DNA]</scope>
</reference>
<evidence type="ECO:0000313" key="1">
    <source>
        <dbReference type="EMBL" id="KAL2546513.1"/>
    </source>
</evidence>
<accession>A0ABD1WCP8</accession>
<proteinExistence type="predicted"/>
<gene>
    <name evidence="1" type="ORF">Fot_15746</name>
</gene>
<sequence>MTCRNTMCAQPKLILEISPGQSSWIAKVVVAEKNIARTAQPLLGLALGVLPRKVVQTKNGTKSHIQEVVLINDKFETLMLKMWDTFVEGECKKISEIINEMPVIIGKKFRSFILQ</sequence>
<keyword evidence="2" id="KW-1185">Reference proteome</keyword>